<sequence>MGRRVVRDSSDCLEGKELLPQGLVGSEKHEILVGPGGERQETVSGDLTLGTVDTCVGCTGAEPRGPASCCTGVADSQGTGLPAERGPQGIFRVGRKEGNVGQGKVHLVAQNDGEEEEEEEEELQGNMSRCETRGIQGNGEKRRECECGGEGSFLDVTRDHDGNIRERDCQGNACKKVALVDLVVPEKDHLLCDGQQSPHLNSDGQRDQLKDTETQNRHQELLWDEGKNCQDLYRGADEMDDETSQGAEGDICTEMSFKGRSLDQVQSEKELEATYGVNWSGEFNGRADRGTSIQGLMFFKEDFQEKAHRGKILAVSERNCGKCSGDEERSPGNGSSGSADGTDIEISISCTSGCRERGLGSNRWNESWQGEMEEVKNFAEGPPCVLQHNQEAKADAQSTWCWCLQLYLGEMGGSDPSDGETLVEMKSPGSGYSLNSTLRFGENSSERNGEVNGGEITEAHVLSKKGGKGRDTPELQEWVSWWQGWSGSCRKGSGRRKGKGAPVLGCRGEARGSGQKQQDVWVLREWARKDGGRHAGGQGVPGGEVWVLREDERGKQNPVWPLKEQDVWVPREPRKKGEQLNENSKWPSWRAKSGSLDKSMANLLN</sequence>
<evidence type="ECO:0000256" key="1">
    <source>
        <dbReference type="SAM" id="MobiDB-lite"/>
    </source>
</evidence>
<dbReference type="EMBL" id="CM004473">
    <property type="protein sequence ID" value="OCT81720.1"/>
    <property type="molecule type" value="Genomic_DNA"/>
</dbReference>
<dbReference type="Proteomes" id="UP000694892">
    <property type="component" value="Chromosome 4S"/>
</dbReference>
<proteinExistence type="predicted"/>
<feature type="region of interest" description="Disordered" evidence="1">
    <location>
        <begin position="321"/>
        <end position="342"/>
    </location>
</feature>
<name>A0A974CZV2_XENLA</name>
<feature type="compositionally biased region" description="Basic and acidic residues" evidence="1">
    <location>
        <begin position="204"/>
        <end position="213"/>
    </location>
</feature>
<organism evidence="2 3">
    <name type="scientific">Xenopus laevis</name>
    <name type="common">African clawed frog</name>
    <dbReference type="NCBI Taxonomy" id="8355"/>
    <lineage>
        <taxon>Eukaryota</taxon>
        <taxon>Metazoa</taxon>
        <taxon>Chordata</taxon>
        <taxon>Craniata</taxon>
        <taxon>Vertebrata</taxon>
        <taxon>Euteleostomi</taxon>
        <taxon>Amphibia</taxon>
        <taxon>Batrachia</taxon>
        <taxon>Anura</taxon>
        <taxon>Pipoidea</taxon>
        <taxon>Pipidae</taxon>
        <taxon>Xenopodinae</taxon>
        <taxon>Xenopus</taxon>
        <taxon>Xenopus</taxon>
    </lineage>
</organism>
<gene>
    <name evidence="2" type="ORF">XELAEV_18024228mg</name>
</gene>
<evidence type="ECO:0000313" key="2">
    <source>
        <dbReference type="EMBL" id="OCT81720.1"/>
    </source>
</evidence>
<feature type="compositionally biased region" description="Acidic residues" evidence="1">
    <location>
        <begin position="112"/>
        <end position="123"/>
    </location>
</feature>
<protein>
    <submittedName>
        <fullName evidence="2">Uncharacterized protein</fullName>
    </submittedName>
</protein>
<feature type="region of interest" description="Disordered" evidence="1">
    <location>
        <begin position="194"/>
        <end position="213"/>
    </location>
</feature>
<feature type="region of interest" description="Disordered" evidence="1">
    <location>
        <begin position="491"/>
        <end position="512"/>
    </location>
</feature>
<feature type="region of interest" description="Disordered" evidence="1">
    <location>
        <begin position="110"/>
        <end position="135"/>
    </location>
</feature>
<evidence type="ECO:0000313" key="3">
    <source>
        <dbReference type="Proteomes" id="UP000694892"/>
    </source>
</evidence>
<accession>A0A974CZV2</accession>
<reference evidence="3" key="1">
    <citation type="journal article" date="2016" name="Nature">
        <title>Genome evolution in the allotetraploid frog Xenopus laevis.</title>
        <authorList>
            <person name="Session A.M."/>
            <person name="Uno Y."/>
            <person name="Kwon T."/>
            <person name="Chapman J.A."/>
            <person name="Toyoda A."/>
            <person name="Takahashi S."/>
            <person name="Fukui A."/>
            <person name="Hikosaka A."/>
            <person name="Suzuki A."/>
            <person name="Kondo M."/>
            <person name="van Heeringen S.J."/>
            <person name="Quigley I."/>
            <person name="Heinz S."/>
            <person name="Ogino H."/>
            <person name="Ochi H."/>
            <person name="Hellsten U."/>
            <person name="Lyons J.B."/>
            <person name="Simakov O."/>
            <person name="Putnam N."/>
            <person name="Stites J."/>
            <person name="Kuroki Y."/>
            <person name="Tanaka T."/>
            <person name="Michiue T."/>
            <person name="Watanabe M."/>
            <person name="Bogdanovic O."/>
            <person name="Lister R."/>
            <person name="Georgiou G."/>
            <person name="Paranjpe S.S."/>
            <person name="van Kruijsbergen I."/>
            <person name="Shu S."/>
            <person name="Carlson J."/>
            <person name="Kinoshita T."/>
            <person name="Ohta Y."/>
            <person name="Mawaribuchi S."/>
            <person name="Jenkins J."/>
            <person name="Grimwood J."/>
            <person name="Schmutz J."/>
            <person name="Mitros T."/>
            <person name="Mozaffari S.V."/>
            <person name="Suzuki Y."/>
            <person name="Haramoto Y."/>
            <person name="Yamamoto T.S."/>
            <person name="Takagi C."/>
            <person name="Heald R."/>
            <person name="Miller K."/>
            <person name="Haudenschild C."/>
            <person name="Kitzman J."/>
            <person name="Nakayama T."/>
            <person name="Izutsu Y."/>
            <person name="Robert J."/>
            <person name="Fortriede J."/>
            <person name="Burns K."/>
            <person name="Lotay V."/>
            <person name="Karimi K."/>
            <person name="Yasuoka Y."/>
            <person name="Dichmann D.S."/>
            <person name="Flajnik M.F."/>
            <person name="Houston D.W."/>
            <person name="Shendure J."/>
            <person name="DuPasquier L."/>
            <person name="Vize P.D."/>
            <person name="Zorn A.M."/>
            <person name="Ito M."/>
            <person name="Marcotte E.M."/>
            <person name="Wallingford J.B."/>
            <person name="Ito Y."/>
            <person name="Asashima M."/>
            <person name="Ueno N."/>
            <person name="Matsuda Y."/>
            <person name="Veenstra G.J."/>
            <person name="Fujiyama A."/>
            <person name="Harland R.M."/>
            <person name="Taira M."/>
            <person name="Rokhsar D.S."/>
        </authorList>
    </citation>
    <scope>NUCLEOTIDE SEQUENCE [LARGE SCALE GENOMIC DNA]</scope>
    <source>
        <strain evidence="3">J</strain>
    </source>
</reference>
<dbReference type="AlphaFoldDB" id="A0A974CZV2"/>
<feature type="compositionally biased region" description="Polar residues" evidence="1">
    <location>
        <begin position="194"/>
        <end position="203"/>
    </location>
</feature>
<feature type="region of interest" description="Disordered" evidence="1">
    <location>
        <begin position="570"/>
        <end position="605"/>
    </location>
</feature>
<feature type="compositionally biased region" description="Basic and acidic residues" evidence="1">
    <location>
        <begin position="570"/>
        <end position="579"/>
    </location>
</feature>